<evidence type="ECO:0000313" key="11">
    <source>
        <dbReference type="Proteomes" id="UP000008792"/>
    </source>
</evidence>
<dbReference type="Gene3D" id="4.10.400.10">
    <property type="entry name" value="Low-density Lipoprotein Receptor"/>
    <property type="match status" value="4"/>
</dbReference>
<keyword evidence="7 8" id="KW-1015">Disulfide bond</keyword>
<evidence type="ECO:0000256" key="2">
    <source>
        <dbReference type="ARBA" id="ARBA00004308"/>
    </source>
</evidence>
<dbReference type="SUPFAM" id="SSF57535">
    <property type="entry name" value="Complement control module/SCR domain"/>
    <property type="match status" value="1"/>
</dbReference>
<reference evidence="10 11" key="1">
    <citation type="journal article" date="2007" name="Nature">
        <title>Evolution of genes and genomes on the Drosophila phylogeny.</title>
        <authorList>
            <consortium name="Drosophila 12 Genomes Consortium"/>
            <person name="Clark A.G."/>
            <person name="Eisen M.B."/>
            <person name="Smith D.R."/>
            <person name="Bergman C.M."/>
            <person name="Oliver B."/>
            <person name="Markow T.A."/>
            <person name="Kaufman T.C."/>
            <person name="Kellis M."/>
            <person name="Gelbart W."/>
            <person name="Iyer V.N."/>
            <person name="Pollard D.A."/>
            <person name="Sackton T.B."/>
            <person name="Larracuente A.M."/>
            <person name="Singh N.D."/>
            <person name="Abad J.P."/>
            <person name="Abt D.N."/>
            <person name="Adryan B."/>
            <person name="Aguade M."/>
            <person name="Akashi H."/>
            <person name="Anderson W.W."/>
            <person name="Aquadro C.F."/>
            <person name="Ardell D.H."/>
            <person name="Arguello R."/>
            <person name="Artieri C.G."/>
            <person name="Barbash D.A."/>
            <person name="Barker D."/>
            <person name="Barsanti P."/>
            <person name="Batterham P."/>
            <person name="Batzoglou S."/>
            <person name="Begun D."/>
            <person name="Bhutkar A."/>
            <person name="Blanco E."/>
            <person name="Bosak S.A."/>
            <person name="Bradley R.K."/>
            <person name="Brand A.D."/>
            <person name="Brent M.R."/>
            <person name="Brooks A.N."/>
            <person name="Brown R.H."/>
            <person name="Butlin R.K."/>
            <person name="Caggese C."/>
            <person name="Calvi B.R."/>
            <person name="Bernardo de Carvalho A."/>
            <person name="Caspi A."/>
            <person name="Castrezana S."/>
            <person name="Celniker S.E."/>
            <person name="Chang J.L."/>
            <person name="Chapple C."/>
            <person name="Chatterji S."/>
            <person name="Chinwalla A."/>
            <person name="Civetta A."/>
            <person name="Clifton S.W."/>
            <person name="Comeron J.M."/>
            <person name="Costello J.C."/>
            <person name="Coyne J.A."/>
            <person name="Daub J."/>
            <person name="David R.G."/>
            <person name="Delcher A.L."/>
            <person name="Delehaunty K."/>
            <person name="Do C.B."/>
            <person name="Ebling H."/>
            <person name="Edwards K."/>
            <person name="Eickbush T."/>
            <person name="Evans J.D."/>
            <person name="Filipski A."/>
            <person name="Findeiss S."/>
            <person name="Freyhult E."/>
            <person name="Fulton L."/>
            <person name="Fulton R."/>
            <person name="Garcia A.C."/>
            <person name="Gardiner A."/>
            <person name="Garfield D.A."/>
            <person name="Garvin B.E."/>
            <person name="Gibson G."/>
            <person name="Gilbert D."/>
            <person name="Gnerre S."/>
            <person name="Godfrey J."/>
            <person name="Good R."/>
            <person name="Gotea V."/>
            <person name="Gravely B."/>
            <person name="Greenberg A.J."/>
            <person name="Griffiths-Jones S."/>
            <person name="Gross S."/>
            <person name="Guigo R."/>
            <person name="Gustafson E.A."/>
            <person name="Haerty W."/>
            <person name="Hahn M.W."/>
            <person name="Halligan D.L."/>
            <person name="Halpern A.L."/>
            <person name="Halter G.M."/>
            <person name="Han M.V."/>
            <person name="Heger A."/>
            <person name="Hillier L."/>
            <person name="Hinrichs A.S."/>
            <person name="Holmes I."/>
            <person name="Hoskins R.A."/>
            <person name="Hubisz M.J."/>
            <person name="Hultmark D."/>
            <person name="Huntley M.A."/>
            <person name="Jaffe D.B."/>
            <person name="Jagadeeshan S."/>
            <person name="Jeck W.R."/>
            <person name="Johnson J."/>
            <person name="Jones C.D."/>
            <person name="Jordan W.C."/>
            <person name="Karpen G.H."/>
            <person name="Kataoka E."/>
            <person name="Keightley P.D."/>
            <person name="Kheradpour P."/>
            <person name="Kirkness E.F."/>
            <person name="Koerich L.B."/>
            <person name="Kristiansen K."/>
            <person name="Kudrna D."/>
            <person name="Kulathinal R.J."/>
            <person name="Kumar S."/>
            <person name="Kwok R."/>
            <person name="Lander E."/>
            <person name="Langley C.H."/>
            <person name="Lapoint R."/>
            <person name="Lazzaro B.P."/>
            <person name="Lee S.J."/>
            <person name="Levesque L."/>
            <person name="Li R."/>
            <person name="Lin C.F."/>
            <person name="Lin M.F."/>
            <person name="Lindblad-Toh K."/>
            <person name="Llopart A."/>
            <person name="Long M."/>
            <person name="Low L."/>
            <person name="Lozovsky E."/>
            <person name="Lu J."/>
            <person name="Luo M."/>
            <person name="Machado C.A."/>
            <person name="Makalowski W."/>
            <person name="Marzo M."/>
            <person name="Matsuda M."/>
            <person name="Matzkin L."/>
            <person name="McAllister B."/>
            <person name="McBride C.S."/>
            <person name="McKernan B."/>
            <person name="McKernan K."/>
            <person name="Mendez-Lago M."/>
            <person name="Minx P."/>
            <person name="Mollenhauer M.U."/>
            <person name="Montooth K."/>
            <person name="Mount S.M."/>
            <person name="Mu X."/>
            <person name="Myers E."/>
            <person name="Negre B."/>
            <person name="Newfeld S."/>
            <person name="Nielsen R."/>
            <person name="Noor M.A."/>
            <person name="O'Grady P."/>
            <person name="Pachter L."/>
            <person name="Papaceit M."/>
            <person name="Parisi M.J."/>
            <person name="Parisi M."/>
            <person name="Parts L."/>
            <person name="Pedersen J.S."/>
            <person name="Pesole G."/>
            <person name="Phillippy A.M."/>
            <person name="Ponting C.P."/>
            <person name="Pop M."/>
            <person name="Porcelli D."/>
            <person name="Powell J.R."/>
            <person name="Prohaska S."/>
            <person name="Pruitt K."/>
            <person name="Puig M."/>
            <person name="Quesneville H."/>
            <person name="Ram K.R."/>
            <person name="Rand D."/>
            <person name="Rasmussen M.D."/>
            <person name="Reed L.K."/>
            <person name="Reenan R."/>
            <person name="Reily A."/>
            <person name="Remington K.A."/>
            <person name="Rieger T.T."/>
            <person name="Ritchie M.G."/>
            <person name="Robin C."/>
            <person name="Rogers Y.H."/>
            <person name="Rohde C."/>
            <person name="Rozas J."/>
            <person name="Rubenfield M.J."/>
            <person name="Ruiz A."/>
            <person name="Russo S."/>
            <person name="Salzberg S.L."/>
            <person name="Sanchez-Gracia A."/>
            <person name="Saranga D.J."/>
            <person name="Sato H."/>
            <person name="Schaeffer S.W."/>
            <person name="Schatz M.C."/>
            <person name="Schlenke T."/>
            <person name="Schwartz R."/>
            <person name="Segarra C."/>
            <person name="Singh R.S."/>
            <person name="Sirot L."/>
            <person name="Sirota M."/>
            <person name="Sisneros N.B."/>
            <person name="Smith C.D."/>
            <person name="Smith T.F."/>
            <person name="Spieth J."/>
            <person name="Stage D.E."/>
            <person name="Stark A."/>
            <person name="Stephan W."/>
            <person name="Strausberg R.L."/>
            <person name="Strempel S."/>
            <person name="Sturgill D."/>
            <person name="Sutton G."/>
            <person name="Sutton G.G."/>
            <person name="Tao W."/>
            <person name="Teichmann S."/>
            <person name="Tobari Y.N."/>
            <person name="Tomimura Y."/>
            <person name="Tsolas J.M."/>
            <person name="Valente V.L."/>
            <person name="Venter E."/>
            <person name="Venter J.C."/>
            <person name="Vicario S."/>
            <person name="Vieira F.G."/>
            <person name="Vilella A.J."/>
            <person name="Villasante A."/>
            <person name="Walenz B."/>
            <person name="Wang J."/>
            <person name="Wasserman M."/>
            <person name="Watts T."/>
            <person name="Wilson D."/>
            <person name="Wilson R.K."/>
            <person name="Wing R.A."/>
            <person name="Wolfner M.F."/>
            <person name="Wong A."/>
            <person name="Wong G.K."/>
            <person name="Wu C.I."/>
            <person name="Wu G."/>
            <person name="Yamamoto D."/>
            <person name="Yang H.P."/>
            <person name="Yang S.P."/>
            <person name="Yorke J.A."/>
            <person name="Yoshida K."/>
            <person name="Zdobnov E."/>
            <person name="Zhang P."/>
            <person name="Zhang Y."/>
            <person name="Zimin A.V."/>
            <person name="Baldwin J."/>
            <person name="Abdouelleil A."/>
            <person name="Abdulkadir J."/>
            <person name="Abebe A."/>
            <person name="Abera B."/>
            <person name="Abreu J."/>
            <person name="Acer S.C."/>
            <person name="Aftuck L."/>
            <person name="Alexander A."/>
            <person name="An P."/>
            <person name="Anderson E."/>
            <person name="Anderson S."/>
            <person name="Arachi H."/>
            <person name="Azer M."/>
            <person name="Bachantsang P."/>
            <person name="Barry A."/>
            <person name="Bayul T."/>
            <person name="Berlin A."/>
            <person name="Bessette D."/>
            <person name="Bloom T."/>
            <person name="Blye J."/>
            <person name="Boguslavskiy L."/>
            <person name="Bonnet C."/>
            <person name="Boukhgalter B."/>
            <person name="Bourzgui I."/>
            <person name="Brown A."/>
            <person name="Cahill P."/>
            <person name="Channer S."/>
            <person name="Cheshatsang Y."/>
            <person name="Chuda L."/>
            <person name="Citroen M."/>
            <person name="Collymore A."/>
            <person name="Cooke P."/>
            <person name="Costello M."/>
            <person name="D'Aco K."/>
            <person name="Daza R."/>
            <person name="De Haan G."/>
            <person name="DeGray S."/>
            <person name="DeMaso C."/>
            <person name="Dhargay N."/>
            <person name="Dooley K."/>
            <person name="Dooley E."/>
            <person name="Doricent M."/>
            <person name="Dorje P."/>
            <person name="Dorjee K."/>
            <person name="Dupes A."/>
            <person name="Elong R."/>
            <person name="Falk J."/>
            <person name="Farina A."/>
            <person name="Faro S."/>
            <person name="Ferguson D."/>
            <person name="Fisher S."/>
            <person name="Foley C.D."/>
            <person name="Franke A."/>
            <person name="Friedrich D."/>
            <person name="Gadbois L."/>
            <person name="Gearin G."/>
            <person name="Gearin C.R."/>
            <person name="Giannoukos G."/>
            <person name="Goode T."/>
            <person name="Graham J."/>
            <person name="Grandbois E."/>
            <person name="Grewal S."/>
            <person name="Gyaltsen K."/>
            <person name="Hafez N."/>
            <person name="Hagos B."/>
            <person name="Hall J."/>
            <person name="Henson C."/>
            <person name="Hollinger A."/>
            <person name="Honan T."/>
            <person name="Huard M.D."/>
            <person name="Hughes L."/>
            <person name="Hurhula B."/>
            <person name="Husby M.E."/>
            <person name="Kamat A."/>
            <person name="Kanga B."/>
            <person name="Kashin S."/>
            <person name="Khazanovich D."/>
            <person name="Kisner P."/>
            <person name="Lance K."/>
            <person name="Lara M."/>
            <person name="Lee W."/>
            <person name="Lennon N."/>
            <person name="Letendre F."/>
            <person name="LeVine R."/>
            <person name="Lipovsky A."/>
            <person name="Liu X."/>
            <person name="Liu J."/>
            <person name="Liu S."/>
            <person name="Lokyitsang T."/>
            <person name="Lokyitsang Y."/>
            <person name="Lubonja R."/>
            <person name="Lui A."/>
            <person name="MacDonald P."/>
            <person name="Magnisalis V."/>
            <person name="Maru K."/>
            <person name="Matthews C."/>
            <person name="McCusker W."/>
            <person name="McDonough S."/>
            <person name="Mehta T."/>
            <person name="Meldrim J."/>
            <person name="Meneus L."/>
            <person name="Mihai O."/>
            <person name="Mihalev A."/>
            <person name="Mihova T."/>
            <person name="Mittelman R."/>
            <person name="Mlenga V."/>
            <person name="Montmayeur A."/>
            <person name="Mulrain L."/>
            <person name="Navidi A."/>
            <person name="Naylor J."/>
            <person name="Negash T."/>
            <person name="Nguyen T."/>
            <person name="Nguyen N."/>
            <person name="Nicol R."/>
            <person name="Norbu C."/>
            <person name="Norbu N."/>
            <person name="Novod N."/>
            <person name="O'Neill B."/>
            <person name="Osman S."/>
            <person name="Markiewicz E."/>
            <person name="Oyono O.L."/>
            <person name="Patti C."/>
            <person name="Phunkhang P."/>
            <person name="Pierre F."/>
            <person name="Priest M."/>
            <person name="Raghuraman S."/>
            <person name="Rege F."/>
            <person name="Reyes R."/>
            <person name="Rise C."/>
            <person name="Rogov P."/>
            <person name="Ross K."/>
            <person name="Ryan E."/>
            <person name="Settipalli S."/>
            <person name="Shea T."/>
            <person name="Sherpa N."/>
            <person name="Shi L."/>
            <person name="Shih D."/>
            <person name="Sparrow T."/>
            <person name="Spaulding J."/>
            <person name="Stalker J."/>
            <person name="Stange-Thomann N."/>
            <person name="Stavropoulos S."/>
            <person name="Stone C."/>
            <person name="Strader C."/>
            <person name="Tesfaye S."/>
            <person name="Thomson T."/>
            <person name="Thoulutsang Y."/>
            <person name="Thoulutsang D."/>
            <person name="Topham K."/>
            <person name="Topping I."/>
            <person name="Tsamla T."/>
            <person name="Vassiliev H."/>
            <person name="Vo A."/>
            <person name="Wangchuk T."/>
            <person name="Wangdi T."/>
            <person name="Weiand M."/>
            <person name="Wilkinson J."/>
            <person name="Wilson A."/>
            <person name="Yadav S."/>
            <person name="Young G."/>
            <person name="Yu Q."/>
            <person name="Zembek L."/>
            <person name="Zhong D."/>
            <person name="Zimmer A."/>
            <person name="Zwirko Z."/>
            <person name="Jaffe D.B."/>
            <person name="Alvarez P."/>
            <person name="Brockman W."/>
            <person name="Butler J."/>
            <person name="Chin C."/>
            <person name="Gnerre S."/>
            <person name="Grabherr M."/>
            <person name="Kleber M."/>
            <person name="Mauceli E."/>
            <person name="MacCallum I."/>
        </authorList>
    </citation>
    <scope>NUCLEOTIDE SEQUENCE [LARGE SCALE GENOMIC DNA]</scope>
    <source>
        <strain evidence="11">Tucson 15010-1051.87</strain>
    </source>
</reference>
<keyword evidence="9" id="KW-0732">Signal</keyword>
<comment type="subcellular location">
    <subcellularLocation>
        <location evidence="2">Endomembrane system</location>
    </subcellularLocation>
    <subcellularLocation>
        <location evidence="1">Membrane</location>
        <topology evidence="1">Single-pass membrane protein</topology>
    </subcellularLocation>
</comment>
<gene>
    <name evidence="10" type="primary">Dvir\GJ27026</name>
    <name evidence="10" type="ORF">Dvir_GJ27026</name>
</gene>
<feature type="disulfide bond" evidence="8">
    <location>
        <begin position="123"/>
        <end position="135"/>
    </location>
</feature>
<protein>
    <recommendedName>
        <fullName evidence="12">Chitin-binding type-2 domain-containing protein</fullName>
    </recommendedName>
</protein>
<dbReference type="GO" id="GO:0016192">
    <property type="term" value="P:vesicle-mediated transport"/>
    <property type="evidence" value="ECO:0007669"/>
    <property type="project" value="UniProtKB-ARBA"/>
</dbReference>
<evidence type="ECO:0000256" key="1">
    <source>
        <dbReference type="ARBA" id="ARBA00004167"/>
    </source>
</evidence>
<evidence type="ECO:0008006" key="12">
    <source>
        <dbReference type="Google" id="ProtNLM"/>
    </source>
</evidence>
<evidence type="ECO:0000256" key="6">
    <source>
        <dbReference type="ARBA" id="ARBA00023136"/>
    </source>
</evidence>
<keyword evidence="6" id="KW-0472">Membrane</keyword>
<dbReference type="Proteomes" id="UP000008792">
    <property type="component" value="Unassembled WGS sequence"/>
</dbReference>
<proteinExistence type="predicted"/>
<feature type="disulfide bond" evidence="8">
    <location>
        <begin position="83"/>
        <end position="101"/>
    </location>
</feature>
<dbReference type="EMBL" id="CH940650">
    <property type="protein sequence ID" value="KRF83126.1"/>
    <property type="molecule type" value="Genomic_DNA"/>
</dbReference>
<dbReference type="PANTHER" id="PTHR24270">
    <property type="entry name" value="LOW-DENSITY LIPOPROTEIN RECEPTOR-RELATED"/>
    <property type="match status" value="1"/>
</dbReference>
<feature type="signal peptide" evidence="9">
    <location>
        <begin position="1"/>
        <end position="17"/>
    </location>
</feature>
<dbReference type="GO" id="GO:0005886">
    <property type="term" value="C:plasma membrane"/>
    <property type="evidence" value="ECO:0007669"/>
    <property type="project" value="TreeGrafter"/>
</dbReference>
<evidence type="ECO:0000256" key="7">
    <source>
        <dbReference type="ARBA" id="ARBA00023157"/>
    </source>
</evidence>
<evidence type="ECO:0000313" key="10">
    <source>
        <dbReference type="EMBL" id="KRF83126.1"/>
    </source>
</evidence>
<organism evidence="10 11">
    <name type="scientific">Drosophila virilis</name>
    <name type="common">Fruit fly</name>
    <dbReference type="NCBI Taxonomy" id="7244"/>
    <lineage>
        <taxon>Eukaryota</taxon>
        <taxon>Metazoa</taxon>
        <taxon>Ecdysozoa</taxon>
        <taxon>Arthropoda</taxon>
        <taxon>Hexapoda</taxon>
        <taxon>Insecta</taxon>
        <taxon>Pterygota</taxon>
        <taxon>Neoptera</taxon>
        <taxon>Endopterygota</taxon>
        <taxon>Diptera</taxon>
        <taxon>Brachycera</taxon>
        <taxon>Muscomorpha</taxon>
        <taxon>Ephydroidea</taxon>
        <taxon>Drosophilidae</taxon>
        <taxon>Drosophila</taxon>
    </lineage>
</organism>
<sequence>MLRYMFLCVLIAPEVFSKAECEHRWFQCTSNTRPINCDAKVNEGWIRLSKLCDGIWDCDDGSDESIMACKLHPSLQLDYNFYCASGAAISNNQRCDGSRDCWDGSDELGCNDLTDDDPPQNTCRDLEMECQPGECISAELLCNHHVDCRNGRDESLLQCFEECQVDHFQCGYGACIKNDLLCDNKPDCLDGADELWNVCEDIKGYKPTPYRNCSEPAGYLKPKFDRDTKFHVARGQKYVWPNEPVHFTCRWANLIGSEWNVCQLDGTWHKPLAKCVFKKRN</sequence>
<dbReference type="PRINTS" id="PR00261">
    <property type="entry name" value="LDLRECEPTOR"/>
</dbReference>
<dbReference type="InParanoid" id="A0A0Q9WGD7"/>
<comment type="caution">
    <text evidence="8">Lacks conserved residue(s) required for the propagation of feature annotation.</text>
</comment>
<keyword evidence="3" id="KW-0812">Transmembrane</keyword>
<dbReference type="KEGG" id="dvi:26531796"/>
<keyword evidence="11" id="KW-1185">Reference proteome</keyword>
<evidence type="ECO:0000256" key="8">
    <source>
        <dbReference type="PROSITE-ProRule" id="PRU00124"/>
    </source>
</evidence>
<dbReference type="InterPro" id="IPR002172">
    <property type="entry name" value="LDrepeatLR_classA_rpt"/>
</dbReference>
<dbReference type="InterPro" id="IPR023415">
    <property type="entry name" value="LDLR_class-A_CS"/>
</dbReference>
<evidence type="ECO:0000256" key="9">
    <source>
        <dbReference type="SAM" id="SignalP"/>
    </source>
</evidence>
<evidence type="ECO:0000256" key="3">
    <source>
        <dbReference type="ARBA" id="ARBA00022692"/>
    </source>
</evidence>
<name>A0A0Q9WGD7_DROVI</name>
<feature type="chain" id="PRO_5006386752" description="Chitin-binding type-2 domain-containing protein" evidence="9">
    <location>
        <begin position="18"/>
        <end position="281"/>
    </location>
</feature>
<evidence type="ECO:0000256" key="5">
    <source>
        <dbReference type="ARBA" id="ARBA00022989"/>
    </source>
</evidence>
<feature type="disulfide bond" evidence="8">
    <location>
        <begin position="163"/>
        <end position="175"/>
    </location>
</feature>
<keyword evidence="4" id="KW-0677">Repeat</keyword>
<keyword evidence="5" id="KW-1133">Transmembrane helix</keyword>
<evidence type="ECO:0000256" key="4">
    <source>
        <dbReference type="ARBA" id="ARBA00022737"/>
    </source>
</evidence>
<dbReference type="STRING" id="7244.A0A0Q9WGD7"/>
<dbReference type="OrthoDB" id="2019384at2759"/>
<dbReference type="GO" id="GO:0012505">
    <property type="term" value="C:endomembrane system"/>
    <property type="evidence" value="ECO:0007669"/>
    <property type="project" value="UniProtKB-SubCell"/>
</dbReference>
<dbReference type="AlphaFoldDB" id="A0A0Q9WGD7"/>
<dbReference type="SMART" id="SM00192">
    <property type="entry name" value="LDLa"/>
    <property type="match status" value="4"/>
</dbReference>
<feature type="disulfide bond" evidence="8">
    <location>
        <begin position="95"/>
        <end position="110"/>
    </location>
</feature>
<feature type="disulfide bond" evidence="8">
    <location>
        <begin position="130"/>
        <end position="148"/>
    </location>
</feature>
<accession>A0A0Q9WGD7</accession>
<dbReference type="PROSITE" id="PS50068">
    <property type="entry name" value="LDLRA_2"/>
    <property type="match status" value="4"/>
</dbReference>
<dbReference type="SUPFAM" id="SSF57424">
    <property type="entry name" value="LDL receptor-like module"/>
    <property type="match status" value="3"/>
</dbReference>
<dbReference type="Pfam" id="PF00057">
    <property type="entry name" value="Ldl_recept_a"/>
    <property type="match status" value="3"/>
</dbReference>
<dbReference type="InterPro" id="IPR050685">
    <property type="entry name" value="LDLR"/>
</dbReference>
<feature type="disulfide bond" evidence="8">
    <location>
        <begin position="170"/>
        <end position="188"/>
    </location>
</feature>
<dbReference type="CDD" id="cd00112">
    <property type="entry name" value="LDLa"/>
    <property type="match status" value="3"/>
</dbReference>
<dbReference type="InterPro" id="IPR036055">
    <property type="entry name" value="LDL_receptor-like_sf"/>
</dbReference>
<dbReference type="InterPro" id="IPR035976">
    <property type="entry name" value="Sushi/SCR/CCP_sf"/>
</dbReference>
<dbReference type="PANTHER" id="PTHR24270:SF63">
    <property type="entry name" value="TERRIBLY REDUCED OPTIC LOBES, ISOFORM B"/>
    <property type="match status" value="1"/>
</dbReference>
<dbReference type="PROSITE" id="PS01209">
    <property type="entry name" value="LDLRA_1"/>
    <property type="match status" value="1"/>
</dbReference>